<dbReference type="PROSITE" id="PS50088">
    <property type="entry name" value="ANK_REPEAT"/>
    <property type="match status" value="3"/>
</dbReference>
<feature type="repeat" description="ANK" evidence="1">
    <location>
        <begin position="248"/>
        <end position="270"/>
    </location>
</feature>
<dbReference type="Pfam" id="PF12796">
    <property type="entry name" value="Ank_2"/>
    <property type="match status" value="3"/>
</dbReference>
<dbReference type="PROSITE" id="PS50297">
    <property type="entry name" value="ANK_REP_REGION"/>
    <property type="match status" value="3"/>
</dbReference>
<evidence type="ECO:0000313" key="2">
    <source>
        <dbReference type="EMBL" id="THG19833.1"/>
    </source>
</evidence>
<protein>
    <submittedName>
        <fullName evidence="2">Uncharacterized protein</fullName>
    </submittedName>
</protein>
<feature type="repeat" description="ANK" evidence="1">
    <location>
        <begin position="64"/>
        <end position="96"/>
    </location>
</feature>
<reference evidence="2 3" key="1">
    <citation type="journal article" date="2018" name="Proc. Natl. Acad. Sci. U.S.A.">
        <title>Draft genome sequence of Camellia sinensis var. sinensis provides insights into the evolution of the tea genome and tea quality.</title>
        <authorList>
            <person name="Wei C."/>
            <person name="Yang H."/>
            <person name="Wang S."/>
            <person name="Zhao J."/>
            <person name="Liu C."/>
            <person name="Gao L."/>
            <person name="Xia E."/>
            <person name="Lu Y."/>
            <person name="Tai Y."/>
            <person name="She G."/>
            <person name="Sun J."/>
            <person name="Cao H."/>
            <person name="Tong W."/>
            <person name="Gao Q."/>
            <person name="Li Y."/>
            <person name="Deng W."/>
            <person name="Jiang X."/>
            <person name="Wang W."/>
            <person name="Chen Q."/>
            <person name="Zhang S."/>
            <person name="Li H."/>
            <person name="Wu J."/>
            <person name="Wang P."/>
            <person name="Li P."/>
            <person name="Shi C."/>
            <person name="Zheng F."/>
            <person name="Jian J."/>
            <person name="Huang B."/>
            <person name="Shan D."/>
            <person name="Shi M."/>
            <person name="Fang C."/>
            <person name="Yue Y."/>
            <person name="Li F."/>
            <person name="Li D."/>
            <person name="Wei S."/>
            <person name="Han B."/>
            <person name="Jiang C."/>
            <person name="Yin Y."/>
            <person name="Xia T."/>
            <person name="Zhang Z."/>
            <person name="Bennetzen J.L."/>
            <person name="Zhao S."/>
            <person name="Wan X."/>
        </authorList>
    </citation>
    <scope>NUCLEOTIDE SEQUENCE [LARGE SCALE GENOMIC DNA]</scope>
    <source>
        <strain evidence="3">cv. Shuchazao</strain>
        <tissue evidence="2">Leaf</tissue>
    </source>
</reference>
<dbReference type="SMART" id="SM00248">
    <property type="entry name" value="ANK"/>
    <property type="match status" value="7"/>
</dbReference>
<dbReference type="AlphaFoldDB" id="A0A4S4ESK2"/>
<dbReference type="EMBL" id="SDRB02002253">
    <property type="protein sequence ID" value="THG19833.1"/>
    <property type="molecule type" value="Genomic_DNA"/>
</dbReference>
<dbReference type="STRING" id="542762.A0A4S4ESK2"/>
<dbReference type="PANTHER" id="PTHR24121">
    <property type="entry name" value="NO MECHANORECEPTOR POTENTIAL C, ISOFORM D-RELATED"/>
    <property type="match status" value="1"/>
</dbReference>
<dbReference type="InterPro" id="IPR002110">
    <property type="entry name" value="Ankyrin_rpt"/>
</dbReference>
<accession>A0A4S4ESK2</accession>
<evidence type="ECO:0000313" key="3">
    <source>
        <dbReference type="Proteomes" id="UP000306102"/>
    </source>
</evidence>
<keyword evidence="3" id="KW-1185">Reference proteome</keyword>
<proteinExistence type="predicted"/>
<dbReference type="PANTHER" id="PTHR24121:SF22">
    <property type="entry name" value="PROTEIN ACCELERATED CELL DEATH 6-LIKE"/>
    <property type="match status" value="1"/>
</dbReference>
<name>A0A4S4ESK2_CAMSN</name>
<keyword evidence="1" id="KW-0040">ANK repeat</keyword>
<dbReference type="Gene3D" id="1.25.40.20">
    <property type="entry name" value="Ankyrin repeat-containing domain"/>
    <property type="match status" value="4"/>
</dbReference>
<organism evidence="2 3">
    <name type="scientific">Camellia sinensis var. sinensis</name>
    <name type="common">China tea</name>
    <dbReference type="NCBI Taxonomy" id="542762"/>
    <lineage>
        <taxon>Eukaryota</taxon>
        <taxon>Viridiplantae</taxon>
        <taxon>Streptophyta</taxon>
        <taxon>Embryophyta</taxon>
        <taxon>Tracheophyta</taxon>
        <taxon>Spermatophyta</taxon>
        <taxon>Magnoliopsida</taxon>
        <taxon>eudicotyledons</taxon>
        <taxon>Gunneridae</taxon>
        <taxon>Pentapetalae</taxon>
        <taxon>asterids</taxon>
        <taxon>Ericales</taxon>
        <taxon>Theaceae</taxon>
        <taxon>Camellia</taxon>
    </lineage>
</organism>
<dbReference type="Proteomes" id="UP000306102">
    <property type="component" value="Unassembled WGS sequence"/>
</dbReference>
<comment type="caution">
    <text evidence="2">The sequence shown here is derived from an EMBL/GenBank/DDBJ whole genome shotgun (WGS) entry which is preliminary data.</text>
</comment>
<evidence type="ECO:0000256" key="1">
    <source>
        <dbReference type="PROSITE-ProRule" id="PRU00023"/>
    </source>
</evidence>
<feature type="repeat" description="ANK" evidence="1">
    <location>
        <begin position="214"/>
        <end position="246"/>
    </location>
</feature>
<dbReference type="InterPro" id="IPR036770">
    <property type="entry name" value="Ankyrin_rpt-contain_sf"/>
</dbReference>
<dbReference type="SUPFAM" id="SSF48403">
    <property type="entry name" value="Ankyrin repeat"/>
    <property type="match status" value="1"/>
</dbReference>
<gene>
    <name evidence="2" type="ORF">TEA_026677</name>
</gene>
<sequence>MKVVGLVAIQPFFGGEKRIEAKMRLSQLVSVKRTEWLWKAFIPNEEKWMGRDHEQSLLAQPNLDGDTPLHVAARVGHISIVSFLVNEMLSSSYGDIENRGNRETEILRMRNKWGNTVLHEAMRNHNLRMAEFFIKVDLGLAYFKNNTGESQLYLAARDGVPEIVKCILMAACYSAYGRSDGQTALNATIVEGYFDVMEALVRAKPELIKETDHHGRTPLHYAASMGDHRTVQRLLQLHIDIVYISNQDGVSPLHVAAYRGHTNIIKEIIQCCLDSGELLDLRGQNTLHFAVLSGKSSVIRYILETTELEGLINQVDNDGNTPLHLATRERKS</sequence>